<sequence length="108" mass="13478">MEYKDALDFWNWIDEQGKIGGIYTKLKYIFEHLSKYEKSRIITKDQLQKLRTYNYFPIDIVNNRNDHGKYWMESLIDDITNNQTETSYYNEYQWYIDLRKYFILYINK</sequence>
<name>A0A455ZES1_9FLAO</name>
<reference evidence="1" key="7">
    <citation type="journal article" date="2017" name="Sci. Rep.">
        <title>Genomic features, phylogenetic relationships, and comparative genomics of Elizabethkingia anophelis strain EM361-97 isolated in Taiwan.</title>
        <authorList>
            <person name="Lin J.N."/>
            <person name="Lai C.H."/>
            <person name="Yang C.H."/>
            <person name="Huang Y.H."/>
            <person name="Lin H.H."/>
        </authorList>
    </citation>
    <scope>NUCLEOTIDE SEQUENCE</scope>
</reference>
<accession>A0A455ZES1</accession>
<protein>
    <submittedName>
        <fullName evidence="1">Uncharacterized protein</fullName>
    </submittedName>
</protein>
<gene>
    <name evidence="1" type="primary">ICEEaII(7)_F3543_2938_3264</name>
</gene>
<proteinExistence type="predicted"/>
<reference evidence="1" key="6">
    <citation type="journal article" date="2017" name="Nat. Commun.">
        <title>Evolutionary dynamics and genomic features of the Elizabethkingia anophelis 2015 to 2016 Wisconsin outbreak strain.</title>
        <authorList>
            <person name="Perrin A."/>
            <person name="Larsonneur E."/>
            <person name="Nicholson A.C."/>
            <person name="Edwards D.J."/>
            <person name="Gundlach K.M."/>
            <person name="Whitney A.M."/>
            <person name="Gulvik C.A."/>
            <person name="Bell M.E."/>
            <person name="Rendueles O."/>
            <person name="Cury J."/>
            <person name="Hugon P."/>
            <person name="Clermont D."/>
            <person name="Enouf V."/>
            <person name="Loparev V."/>
            <person name="Juieng P."/>
            <person name="Monson T."/>
            <person name="Warshauer D."/>
            <person name="Elbadawi L.I."/>
            <person name="Walters M.S."/>
            <person name="Crist M.B."/>
            <person name="Noble-Wang J."/>
            <person name="Borlaug G."/>
            <person name="Rocha E.P.C."/>
            <person name="Criscuolo A."/>
            <person name="Touchon M."/>
            <person name="Davis J.P."/>
            <person name="Holt K.E."/>
            <person name="McQuiston J.R."/>
            <person name="Brisse S."/>
        </authorList>
    </citation>
    <scope>NUCLEOTIDE SEQUENCE</scope>
</reference>
<dbReference type="AlphaFoldDB" id="A0A455ZES1"/>
<reference evidence="1" key="1">
    <citation type="journal article" date="2014" name="Genome Biol. Evol.">
        <title>Comparative genomic analysis of malaria mosquito vector-associated novel pathogen Elizabethkingia anophelis.</title>
        <authorList>
            <person name="Teo J."/>
            <person name="Tan S.Y."/>
            <person name="Liu Y."/>
            <person name="Tay M."/>
            <person name="Ding Y."/>
            <person name="Li Y."/>
            <person name="Kjelleberg S."/>
            <person name="Givskov M."/>
            <person name="Lin R.T."/>
            <person name="Yang L."/>
        </authorList>
    </citation>
    <scope>NUCLEOTIDE SEQUENCE</scope>
</reference>
<reference evidence="1" key="3">
    <citation type="journal article" date="2016" name="Genome Announc.">
        <title>Complete Genome Sequences of Four Strains from the 2015-2016 Elizabethkingia anophelis Outbreak.</title>
        <authorList>
            <person name="Nicholson A.C."/>
            <person name="Whitney A.M."/>
            <person name="Emery B.D."/>
            <person name="Bell M.E."/>
            <person name="Gartin J.T."/>
            <person name="Humrighouse B.W."/>
            <person name="Loparev V.N."/>
            <person name="Batra D."/>
            <person name="Sheth M."/>
            <person name="Rowe L.A."/>
            <person name="Juieng P."/>
            <person name="Knipe K."/>
            <person name="Gulvik C."/>
            <person name="McQuiston J.R."/>
        </authorList>
    </citation>
    <scope>NUCLEOTIDE SEQUENCE</scope>
</reference>
<reference evidence="1" key="5">
    <citation type="journal article" date="2017" name="Genome Announc.">
        <title>Complete Circularized Genome Sequences of Four Strains of Elizabethkingia anophelis, Including Two Novel Strains Isolated from Wild-Caught Anopheles sinensis.</title>
        <authorList>
            <person name="Pei D."/>
            <person name="Nicholson A.C."/>
            <person name="Jiang J."/>
            <person name="Chen H."/>
            <person name="Whitney A.M."/>
            <person name="Villarma A."/>
            <person name="Bell M."/>
            <person name="Humrighouse B."/>
            <person name="Rowe L.A."/>
            <person name="Sheth M."/>
            <person name="Batra D."/>
            <person name="Juieng P."/>
            <person name="Loparev V.N."/>
            <person name="McQuiston J.R."/>
            <person name="Lan Y."/>
            <person name="Ma Y."/>
            <person name="Xu J."/>
        </authorList>
    </citation>
    <scope>NUCLEOTIDE SEQUENCE</scope>
</reference>
<reference evidence="1" key="4">
    <citation type="journal article" date="2016" name="Sci. Rep.">
        <title>Genomic epidemiology and global diversity of the emerging bacterial pathogen Elizabethkingia anophelis.</title>
        <authorList>
            <person name="Breurec S."/>
            <person name="Criscuolo A."/>
            <person name="Diancourt L."/>
            <person name="Rendueles O."/>
            <person name="Vandenbogaert M."/>
            <person name="Passet V."/>
            <person name="Caro V."/>
            <person name="Rocha E.P."/>
            <person name="Touchon M."/>
            <person name="Brisse S."/>
        </authorList>
    </citation>
    <scope>NUCLEOTIDE SEQUENCE</scope>
</reference>
<dbReference type="EMBL" id="BK010601">
    <property type="protein sequence ID" value="DAC75154.1"/>
    <property type="molecule type" value="Genomic_DNA"/>
</dbReference>
<reference evidence="1" key="2">
    <citation type="journal article" date="2014" name="PLoS ONE">
        <title>Insights from the genome annotation of Elizabethkingia anophelis from the malaria vector Anopheles gambiae.</title>
        <authorList>
            <person name="Kukutla P."/>
            <person name="Lindberg B.G."/>
            <person name="Pei D."/>
            <person name="Rayl M."/>
            <person name="Yu W."/>
            <person name="Steritz M."/>
            <person name="Faye I."/>
            <person name="Xu J."/>
        </authorList>
    </citation>
    <scope>NUCLEOTIDE SEQUENCE</scope>
</reference>
<evidence type="ECO:0000313" key="1">
    <source>
        <dbReference type="EMBL" id="DAC75154.1"/>
    </source>
</evidence>
<reference evidence="1" key="8">
    <citation type="journal article" date="2018" name="J. ISSAAS">
        <title>In Silico Identification of Three Types of Integrative and Conjugative Elements (ICEs) in Elizabethkingia anophelis Strains Isolated from Around the World.</title>
        <authorList>
            <person name="Xu J."/>
            <person name="Pei D."/>
            <person name="Nicholson A."/>
            <person name="Lan Y."/>
            <person name="Xia Q."/>
        </authorList>
    </citation>
    <scope>NUCLEOTIDE SEQUENCE</scope>
</reference>
<organism evidence="1">
    <name type="scientific">Elizabethkingia anophelis</name>
    <dbReference type="NCBI Taxonomy" id="1117645"/>
    <lineage>
        <taxon>Bacteria</taxon>
        <taxon>Pseudomonadati</taxon>
        <taxon>Bacteroidota</taxon>
        <taxon>Flavobacteriia</taxon>
        <taxon>Flavobacteriales</taxon>
        <taxon>Weeksellaceae</taxon>
        <taxon>Elizabethkingia</taxon>
    </lineage>
</organism>
<dbReference type="RefSeq" id="WP_139366366.1">
    <property type="nucleotide sequence ID" value="NZ_CP014340.1"/>
</dbReference>